<keyword evidence="2" id="KW-0805">Transcription regulation</keyword>
<dbReference type="PANTHER" id="PTHR12414:SF8">
    <property type="entry name" value="TRANSCRIPTION FACTOR GLIAL CELLS MISSING-RELATED"/>
    <property type="match status" value="1"/>
</dbReference>
<dbReference type="AlphaFoldDB" id="A0A3S3PQX8"/>
<dbReference type="EMBL" id="NCKU01000072">
    <property type="protein sequence ID" value="RWS17448.1"/>
    <property type="molecule type" value="Genomic_DNA"/>
</dbReference>
<organism evidence="9 10">
    <name type="scientific">Dinothrombium tinctorium</name>
    <dbReference type="NCBI Taxonomy" id="1965070"/>
    <lineage>
        <taxon>Eukaryota</taxon>
        <taxon>Metazoa</taxon>
        <taxon>Ecdysozoa</taxon>
        <taxon>Arthropoda</taxon>
        <taxon>Chelicerata</taxon>
        <taxon>Arachnida</taxon>
        <taxon>Acari</taxon>
        <taxon>Acariformes</taxon>
        <taxon>Trombidiformes</taxon>
        <taxon>Prostigmata</taxon>
        <taxon>Anystina</taxon>
        <taxon>Parasitengona</taxon>
        <taxon>Trombidioidea</taxon>
        <taxon>Trombidiidae</taxon>
        <taxon>Dinothrombium</taxon>
    </lineage>
</organism>
<evidence type="ECO:0000256" key="6">
    <source>
        <dbReference type="SAM" id="MobiDB-lite"/>
    </source>
</evidence>
<sequence>MCPGNNQEWDINDNNIPRVTTYDQFQEWSDGHTRFVYRPDCEEARRHSSGWAMRNTNNHNVHILKKSCLGVLVCSLRCTLDNGNKVHLRPAICDKARKKQQGKPCPNRKCNGRLEVLPCRGHCGYPVTHFWRHTEFAIFFQAKGNHDHPRPEPKASAEARRMGQSALRMLKSSKISGALLNPSVSLNGNAESRKTRESKNKTASNHNSGHYQWYGETNIAYCEAQLSKAIAEPRLAKFDANLESEKLCSHSFADCTCSLRSNYNYIGNSMDAAFPSISDNSNKHANESTFDGYTPILQVDVSDLTQKMSNAIDTHADNVFQNLDKIVNPSMDAYNFDSREHSKYGMPFDSYQYQKPMANSANASPLNGTHGNQVAVNWESSFYSSETMNQNFCYGNLMHLQHANFYDQQIYFGDIYDTSEHFPQNSNSEMMNFDEYELMHPNDILALDAPFVKQETQSAWPPFSEEVRSYELDPMATQCDLKGKDSPDNYIVTSLDDRQQHNECFPLQWNGQSSNGVNALQREFFGDSLNMKTEAYYENDKYIFL</sequence>
<keyword evidence="1" id="KW-0217">Developmental protein</keyword>
<dbReference type="InterPro" id="IPR039791">
    <property type="entry name" value="GCM"/>
</dbReference>
<dbReference type="InterPro" id="IPR036115">
    <property type="entry name" value="GCM_dom_sf"/>
</dbReference>
<dbReference type="Pfam" id="PF03615">
    <property type="entry name" value="GCM"/>
    <property type="match status" value="1"/>
</dbReference>
<dbReference type="GO" id="GO:0001228">
    <property type="term" value="F:DNA-binding transcription activator activity, RNA polymerase II-specific"/>
    <property type="evidence" value="ECO:0007669"/>
    <property type="project" value="InterPro"/>
</dbReference>
<keyword evidence="4" id="KW-0804">Transcription</keyword>
<dbReference type="InterPro" id="IPR043020">
    <property type="entry name" value="GCM_large"/>
</dbReference>
<dbReference type="InterPro" id="IPR043021">
    <property type="entry name" value="GCM_small"/>
</dbReference>
<evidence type="ECO:0000256" key="2">
    <source>
        <dbReference type="ARBA" id="ARBA00023015"/>
    </source>
</evidence>
<dbReference type="GO" id="GO:0005634">
    <property type="term" value="C:nucleus"/>
    <property type="evidence" value="ECO:0007669"/>
    <property type="project" value="TreeGrafter"/>
</dbReference>
<evidence type="ECO:0000256" key="5">
    <source>
        <dbReference type="ARBA" id="ARBA00023242"/>
    </source>
</evidence>
<comment type="caution">
    <text evidence="9">The sequence shown here is derived from an EMBL/GenBank/DDBJ whole genome shotgun (WGS) entry which is preliminary data.</text>
</comment>
<feature type="domain" description="GCM" evidence="7">
    <location>
        <begin position="7"/>
        <end position="163"/>
    </location>
</feature>
<reference evidence="9" key="2">
    <citation type="submission" date="2018-11" db="EMBL/GenBank/DDBJ databases">
        <title>Trombidioid mite genomics.</title>
        <authorList>
            <person name="Dong X."/>
        </authorList>
    </citation>
    <scope>NUCLEOTIDE SEQUENCE</scope>
    <source>
        <strain evidence="9">UoL-WK</strain>
    </source>
</reference>
<dbReference type="PROSITE" id="PS50807">
    <property type="entry name" value="GCM"/>
    <property type="match status" value="1"/>
</dbReference>
<evidence type="ECO:0000256" key="3">
    <source>
        <dbReference type="ARBA" id="ARBA00023125"/>
    </source>
</evidence>
<evidence type="ECO:0000313" key="8">
    <source>
        <dbReference type="EMBL" id="RWS17448.1"/>
    </source>
</evidence>
<dbReference type="EMBL" id="NCKU01000071">
    <property type="protein sequence ID" value="RWS17462.1"/>
    <property type="molecule type" value="Genomic_DNA"/>
</dbReference>
<name>A0A3S3PQX8_9ACAR</name>
<gene>
    <name evidence="9" type="ORF">B4U79_00497</name>
    <name evidence="8" type="ORF">B4U79_09208</name>
</gene>
<dbReference type="Gene3D" id="2.20.25.670">
    <property type="entry name" value="GCM domain, large subdomain"/>
    <property type="match status" value="1"/>
</dbReference>
<dbReference type="SUPFAM" id="SSF90073">
    <property type="entry name" value="GCM domain"/>
    <property type="match status" value="1"/>
</dbReference>
<dbReference type="PANTHER" id="PTHR12414">
    <property type="entry name" value="GLIAL CELLS MISSING RELATED/GLIDE"/>
    <property type="match status" value="1"/>
</dbReference>
<keyword evidence="3" id="KW-0238">DNA-binding</keyword>
<reference evidence="9 10" key="1">
    <citation type="journal article" date="2018" name="Gigascience">
        <title>Genomes of trombidid mites reveal novel predicted allergens and laterally-transferred genes associated with secondary metabolism.</title>
        <authorList>
            <person name="Dong X."/>
            <person name="Chaisiri K."/>
            <person name="Xia D."/>
            <person name="Armstrong S.D."/>
            <person name="Fang Y."/>
            <person name="Donnelly M.J."/>
            <person name="Kadowaki T."/>
            <person name="McGarry J.W."/>
            <person name="Darby A.C."/>
            <person name="Makepeace B.L."/>
        </authorList>
    </citation>
    <scope>NUCLEOTIDE SEQUENCE [LARGE SCALE GENOMIC DNA]</scope>
    <source>
        <strain evidence="9">UoL-WK</strain>
    </source>
</reference>
<dbReference type="InterPro" id="IPR003902">
    <property type="entry name" value="Tscrpt_reg_GCM"/>
</dbReference>
<evidence type="ECO:0000256" key="4">
    <source>
        <dbReference type="ARBA" id="ARBA00023163"/>
    </source>
</evidence>
<protein>
    <recommendedName>
        <fullName evidence="7">GCM domain-containing protein</fullName>
    </recommendedName>
</protein>
<evidence type="ECO:0000259" key="7">
    <source>
        <dbReference type="PROSITE" id="PS50807"/>
    </source>
</evidence>
<accession>A0A3S3PQX8</accession>
<keyword evidence="10" id="KW-1185">Reference proteome</keyword>
<feature type="region of interest" description="Disordered" evidence="6">
    <location>
        <begin position="186"/>
        <end position="208"/>
    </location>
</feature>
<dbReference type="GO" id="GO:0000978">
    <property type="term" value="F:RNA polymerase II cis-regulatory region sequence-specific DNA binding"/>
    <property type="evidence" value="ECO:0007669"/>
    <property type="project" value="TreeGrafter"/>
</dbReference>
<dbReference type="STRING" id="1965070.A0A3S3PQX8"/>
<keyword evidence="5" id="KW-0539">Nucleus</keyword>
<evidence type="ECO:0000313" key="10">
    <source>
        <dbReference type="Proteomes" id="UP000285301"/>
    </source>
</evidence>
<feature type="compositionally biased region" description="Basic and acidic residues" evidence="6">
    <location>
        <begin position="191"/>
        <end position="200"/>
    </location>
</feature>
<dbReference type="Proteomes" id="UP000285301">
    <property type="component" value="Unassembled WGS sequence"/>
</dbReference>
<dbReference type="OrthoDB" id="6241117at2759"/>
<evidence type="ECO:0000313" key="9">
    <source>
        <dbReference type="EMBL" id="RWS17462.1"/>
    </source>
</evidence>
<evidence type="ECO:0000256" key="1">
    <source>
        <dbReference type="ARBA" id="ARBA00022473"/>
    </source>
</evidence>
<proteinExistence type="predicted"/>
<dbReference type="GO" id="GO:0042063">
    <property type="term" value="P:gliogenesis"/>
    <property type="evidence" value="ECO:0007669"/>
    <property type="project" value="TreeGrafter"/>
</dbReference>
<dbReference type="Gene3D" id="3.30.70.3530">
    <property type="entry name" value="GCM motif"/>
    <property type="match status" value="1"/>
</dbReference>